<dbReference type="InterPro" id="IPR014025">
    <property type="entry name" value="Glutaredoxin_subgr"/>
</dbReference>
<feature type="domain" description="Glutaredoxin" evidence="5">
    <location>
        <begin position="15"/>
        <end position="76"/>
    </location>
</feature>
<comment type="function">
    <text evidence="1">Has a glutathione-disulfide oxidoreductase activity in the presence of NADPH and glutathione reductase. Reduces low molecular weight disulfides and proteins.</text>
</comment>
<dbReference type="PRINTS" id="PR00160">
    <property type="entry name" value="GLUTAREDOXIN"/>
</dbReference>
<dbReference type="Pfam" id="PF00462">
    <property type="entry name" value="Glutaredoxin"/>
    <property type="match status" value="1"/>
</dbReference>
<dbReference type="OrthoDB" id="418495at2759"/>
<dbReference type="InterPro" id="IPR036249">
    <property type="entry name" value="Thioredoxin-like_sf"/>
</dbReference>
<comment type="similarity">
    <text evidence="2">Belongs to the glutaredoxin family. CPYC subfamily.</text>
</comment>
<gene>
    <name evidence="6" type="ORF">F3Y22_tig00110940pilonHSYRG00416</name>
</gene>
<evidence type="ECO:0000256" key="4">
    <source>
        <dbReference type="ARBA" id="ARBA00023284"/>
    </source>
</evidence>
<evidence type="ECO:0000256" key="2">
    <source>
        <dbReference type="ARBA" id="ARBA00007190"/>
    </source>
</evidence>
<keyword evidence="7" id="KW-1185">Reference proteome</keyword>
<evidence type="ECO:0000313" key="6">
    <source>
        <dbReference type="EMBL" id="KAE8689346.1"/>
    </source>
</evidence>
<evidence type="ECO:0000256" key="3">
    <source>
        <dbReference type="ARBA" id="ARBA00022982"/>
    </source>
</evidence>
<dbReference type="GO" id="GO:0015038">
    <property type="term" value="F:glutathione disulfide oxidoreductase activity"/>
    <property type="evidence" value="ECO:0007669"/>
    <property type="project" value="TreeGrafter"/>
</dbReference>
<evidence type="ECO:0000313" key="7">
    <source>
        <dbReference type="Proteomes" id="UP000436088"/>
    </source>
</evidence>
<dbReference type="PANTHER" id="PTHR45694:SF14">
    <property type="entry name" value="GLUTAREDOXIN-C2"/>
    <property type="match status" value="1"/>
</dbReference>
<dbReference type="FunFam" id="3.40.30.10:FF:000093">
    <property type="entry name" value="Glutaredoxin 2"/>
    <property type="match status" value="1"/>
</dbReference>
<dbReference type="PROSITE" id="PS51354">
    <property type="entry name" value="GLUTAREDOXIN_2"/>
    <property type="match status" value="1"/>
</dbReference>
<dbReference type="SUPFAM" id="SSF52833">
    <property type="entry name" value="Thioredoxin-like"/>
    <property type="match status" value="1"/>
</dbReference>
<dbReference type="InterPro" id="IPR002109">
    <property type="entry name" value="Glutaredoxin"/>
</dbReference>
<keyword evidence="3" id="KW-0813">Transport</keyword>
<reference evidence="6" key="1">
    <citation type="submission" date="2019-09" db="EMBL/GenBank/DDBJ databases">
        <title>Draft genome information of white flower Hibiscus syriacus.</title>
        <authorList>
            <person name="Kim Y.-M."/>
        </authorList>
    </citation>
    <scope>NUCLEOTIDE SEQUENCE [LARGE SCALE GENOMIC DNA]</scope>
    <source>
        <strain evidence="6">YM2019G1</strain>
    </source>
</reference>
<dbReference type="EMBL" id="VEPZ02001172">
    <property type="protein sequence ID" value="KAE8689346.1"/>
    <property type="molecule type" value="Genomic_DNA"/>
</dbReference>
<comment type="caution">
    <text evidence="6">The sequence shown here is derived from an EMBL/GenBank/DDBJ whole genome shotgun (WGS) entry which is preliminary data.</text>
</comment>
<keyword evidence="3" id="KW-0249">Electron transport</keyword>
<evidence type="ECO:0000256" key="1">
    <source>
        <dbReference type="ARBA" id="ARBA00002549"/>
    </source>
</evidence>
<dbReference type="AlphaFoldDB" id="A0A6A2ZCP2"/>
<sequence>MALRKAKEIVSTNPVVVFGSTNCPFCVEMKQLFNQVGASYKLIELDKESDGGEILAVLAEWTGVWILPKVFIGGIYIGGSDTTTVMYANGQLIPLLIEAGAYGKS</sequence>
<evidence type="ECO:0000259" key="5">
    <source>
        <dbReference type="Pfam" id="PF00462"/>
    </source>
</evidence>
<dbReference type="GO" id="GO:0005737">
    <property type="term" value="C:cytoplasm"/>
    <property type="evidence" value="ECO:0007669"/>
    <property type="project" value="TreeGrafter"/>
</dbReference>
<accession>A0A6A2ZCP2</accession>
<dbReference type="GO" id="GO:0034599">
    <property type="term" value="P:cellular response to oxidative stress"/>
    <property type="evidence" value="ECO:0007669"/>
    <property type="project" value="TreeGrafter"/>
</dbReference>
<proteinExistence type="inferred from homology"/>
<organism evidence="6 7">
    <name type="scientific">Hibiscus syriacus</name>
    <name type="common">Rose of Sharon</name>
    <dbReference type="NCBI Taxonomy" id="106335"/>
    <lineage>
        <taxon>Eukaryota</taxon>
        <taxon>Viridiplantae</taxon>
        <taxon>Streptophyta</taxon>
        <taxon>Embryophyta</taxon>
        <taxon>Tracheophyta</taxon>
        <taxon>Spermatophyta</taxon>
        <taxon>Magnoliopsida</taxon>
        <taxon>eudicotyledons</taxon>
        <taxon>Gunneridae</taxon>
        <taxon>Pentapetalae</taxon>
        <taxon>rosids</taxon>
        <taxon>malvids</taxon>
        <taxon>Malvales</taxon>
        <taxon>Malvaceae</taxon>
        <taxon>Malvoideae</taxon>
        <taxon>Hibiscus</taxon>
    </lineage>
</organism>
<dbReference type="CDD" id="cd03419">
    <property type="entry name" value="GRX_GRXh_1_2_like"/>
    <property type="match status" value="1"/>
</dbReference>
<protein>
    <submittedName>
        <fullName evidence="6">Glutaredoxin</fullName>
    </submittedName>
</protein>
<dbReference type="PANTHER" id="PTHR45694">
    <property type="entry name" value="GLUTAREDOXIN 2"/>
    <property type="match status" value="1"/>
</dbReference>
<dbReference type="Proteomes" id="UP000436088">
    <property type="component" value="Unassembled WGS sequence"/>
</dbReference>
<name>A0A6A2ZCP2_HIBSY</name>
<dbReference type="Gene3D" id="3.40.30.10">
    <property type="entry name" value="Glutaredoxin"/>
    <property type="match status" value="1"/>
</dbReference>
<keyword evidence="4" id="KW-0676">Redox-active center</keyword>